<dbReference type="GO" id="GO:0020037">
    <property type="term" value="F:heme binding"/>
    <property type="evidence" value="ECO:0007669"/>
    <property type="project" value="InterPro"/>
</dbReference>
<evidence type="ECO:0000256" key="5">
    <source>
        <dbReference type="ARBA" id="ARBA00023002"/>
    </source>
</evidence>
<dbReference type="SUPFAM" id="SSF48264">
    <property type="entry name" value="Cytochrome P450"/>
    <property type="match status" value="1"/>
</dbReference>
<evidence type="ECO:0000256" key="3">
    <source>
        <dbReference type="ARBA" id="ARBA00022617"/>
    </source>
</evidence>
<keyword evidence="6 8" id="KW-0408">Iron</keyword>
<evidence type="ECO:0000313" key="11">
    <source>
        <dbReference type="EMBL" id="CAK3827680.1"/>
    </source>
</evidence>
<dbReference type="InterPro" id="IPR017972">
    <property type="entry name" value="Cyt_P450_CS"/>
</dbReference>
<dbReference type="PRINTS" id="PR00463">
    <property type="entry name" value="EP450I"/>
</dbReference>
<dbReference type="GO" id="GO:0016705">
    <property type="term" value="F:oxidoreductase activity, acting on paired donors, with incorporation or reduction of molecular oxygen"/>
    <property type="evidence" value="ECO:0007669"/>
    <property type="project" value="InterPro"/>
</dbReference>
<dbReference type="GO" id="GO:0005506">
    <property type="term" value="F:iron ion binding"/>
    <property type="evidence" value="ECO:0007669"/>
    <property type="project" value="InterPro"/>
</dbReference>
<proteinExistence type="inferred from homology"/>
<evidence type="ECO:0000313" key="12">
    <source>
        <dbReference type="Proteomes" id="UP001296104"/>
    </source>
</evidence>
<dbReference type="Pfam" id="PF00067">
    <property type="entry name" value="p450"/>
    <property type="match status" value="1"/>
</dbReference>
<evidence type="ECO:0000256" key="8">
    <source>
        <dbReference type="PIRSR" id="PIRSR602401-1"/>
    </source>
</evidence>
<keyword evidence="10" id="KW-0472">Membrane</keyword>
<organism evidence="11 12">
    <name type="scientific">Lecanosticta acicola</name>
    <dbReference type="NCBI Taxonomy" id="111012"/>
    <lineage>
        <taxon>Eukaryota</taxon>
        <taxon>Fungi</taxon>
        <taxon>Dikarya</taxon>
        <taxon>Ascomycota</taxon>
        <taxon>Pezizomycotina</taxon>
        <taxon>Dothideomycetes</taxon>
        <taxon>Dothideomycetidae</taxon>
        <taxon>Mycosphaerellales</taxon>
        <taxon>Mycosphaerellaceae</taxon>
        <taxon>Lecanosticta</taxon>
    </lineage>
</organism>
<gene>
    <name evidence="11" type="ORF">LECACI_7A001289</name>
</gene>
<sequence length="503" mass="57951">MGSRMVLPVISRIVDVSTYTSTQLQSIGAISLILLLAAAYFWLPWKQPYPGIPVIKLREKGLSKWIRPLNLQMAFRVQELFALGRKTGKPFQVLSFSGWRIVLPHRFADEIRTNPNLTFNEILHVEFPTTLPGWEGISEGVRRDEFFTDLVHKITQCLAHITNDLIEETDWATRKWLSDEPDWQTYELRPMGFDIVARVSTRVFAGKKLSRNDAWIRIANEYGMTCVMAAAQIRMFPKFLWPLLNHIIPKCRSVQRQFREATELLLPSIEATRKWYEQDEAKKGPKTENAIGWMIEVQKGRPMGLKNFVGAQISLSTSALEMNFTLLGFCLIAIIEHPEVLAPLREEMISVLRAYGSIMNRYVRKPTTLSDGTLLPAGAMLLVLDDGAKNSAFYEEPEKFIADRYLRMRQKPGADKRHQFSTVSSDNLAFGLGTHACPGRFLVHDEMKTLLTFMLLRYDWRFEPGYIRPQVSYFEHIRIFPRDLLIQARRRTEEVDLLQPQAS</sequence>
<keyword evidence="12" id="KW-1185">Reference proteome</keyword>
<keyword evidence="10" id="KW-1133">Transmembrane helix</keyword>
<keyword evidence="5 9" id="KW-0560">Oxidoreductase</keyword>
<dbReference type="InterPro" id="IPR002401">
    <property type="entry name" value="Cyt_P450_E_grp-I"/>
</dbReference>
<dbReference type="EMBL" id="CAVMBE010000004">
    <property type="protein sequence ID" value="CAK3827680.1"/>
    <property type="molecule type" value="Genomic_DNA"/>
</dbReference>
<dbReference type="PANTHER" id="PTHR46206:SF2">
    <property type="entry name" value="CYTOCHROME P450 MONOOXYGENASE AUSG-RELATED"/>
    <property type="match status" value="1"/>
</dbReference>
<dbReference type="PANTHER" id="PTHR46206">
    <property type="entry name" value="CYTOCHROME P450"/>
    <property type="match status" value="1"/>
</dbReference>
<keyword evidence="3 8" id="KW-0349">Heme</keyword>
<dbReference type="AlphaFoldDB" id="A0AAI8YSQ4"/>
<keyword evidence="4 8" id="KW-0479">Metal-binding</keyword>
<comment type="caution">
    <text evidence="11">The sequence shown here is derived from an EMBL/GenBank/DDBJ whole genome shotgun (WGS) entry which is preliminary data.</text>
</comment>
<dbReference type="Proteomes" id="UP001296104">
    <property type="component" value="Unassembled WGS sequence"/>
</dbReference>
<dbReference type="GO" id="GO:0004497">
    <property type="term" value="F:monooxygenase activity"/>
    <property type="evidence" value="ECO:0007669"/>
    <property type="project" value="UniProtKB-KW"/>
</dbReference>
<dbReference type="PROSITE" id="PS00086">
    <property type="entry name" value="CYTOCHROME_P450"/>
    <property type="match status" value="1"/>
</dbReference>
<evidence type="ECO:0000256" key="10">
    <source>
        <dbReference type="SAM" id="Phobius"/>
    </source>
</evidence>
<dbReference type="CDD" id="cd11041">
    <property type="entry name" value="CYP503A1-like"/>
    <property type="match status" value="1"/>
</dbReference>
<evidence type="ECO:0000256" key="7">
    <source>
        <dbReference type="ARBA" id="ARBA00023033"/>
    </source>
</evidence>
<name>A0AAI8YSQ4_9PEZI</name>
<dbReference type="InterPro" id="IPR036396">
    <property type="entry name" value="Cyt_P450_sf"/>
</dbReference>
<feature type="binding site" description="axial binding residue" evidence="8">
    <location>
        <position position="437"/>
    </location>
    <ligand>
        <name>heme</name>
        <dbReference type="ChEBI" id="CHEBI:30413"/>
    </ligand>
    <ligandPart>
        <name>Fe</name>
        <dbReference type="ChEBI" id="CHEBI:18248"/>
    </ligandPart>
</feature>
<evidence type="ECO:0000256" key="9">
    <source>
        <dbReference type="RuleBase" id="RU000461"/>
    </source>
</evidence>
<evidence type="ECO:0000256" key="4">
    <source>
        <dbReference type="ARBA" id="ARBA00022723"/>
    </source>
</evidence>
<keyword evidence="10" id="KW-0812">Transmembrane</keyword>
<reference evidence="11" key="1">
    <citation type="submission" date="2023-11" db="EMBL/GenBank/DDBJ databases">
        <authorList>
            <person name="Alioto T."/>
            <person name="Alioto T."/>
            <person name="Gomez Garrido J."/>
        </authorList>
    </citation>
    <scope>NUCLEOTIDE SEQUENCE</scope>
</reference>
<evidence type="ECO:0000256" key="1">
    <source>
        <dbReference type="ARBA" id="ARBA00001971"/>
    </source>
</evidence>
<comment type="cofactor">
    <cofactor evidence="1 8">
        <name>heme</name>
        <dbReference type="ChEBI" id="CHEBI:30413"/>
    </cofactor>
</comment>
<keyword evidence="7 9" id="KW-0503">Monooxygenase</keyword>
<feature type="transmembrane region" description="Helical" evidence="10">
    <location>
        <begin position="24"/>
        <end position="43"/>
    </location>
</feature>
<evidence type="ECO:0000256" key="6">
    <source>
        <dbReference type="ARBA" id="ARBA00023004"/>
    </source>
</evidence>
<comment type="similarity">
    <text evidence="2 9">Belongs to the cytochrome P450 family.</text>
</comment>
<evidence type="ECO:0000256" key="2">
    <source>
        <dbReference type="ARBA" id="ARBA00010617"/>
    </source>
</evidence>
<dbReference type="Gene3D" id="1.10.630.10">
    <property type="entry name" value="Cytochrome P450"/>
    <property type="match status" value="1"/>
</dbReference>
<dbReference type="InterPro" id="IPR001128">
    <property type="entry name" value="Cyt_P450"/>
</dbReference>
<accession>A0AAI8YSQ4</accession>
<protein>
    <submittedName>
        <fullName evidence="11">Dihydromonacolin L monooxygenase</fullName>
    </submittedName>
</protein>